<evidence type="ECO:0008006" key="9">
    <source>
        <dbReference type="Google" id="ProtNLM"/>
    </source>
</evidence>
<evidence type="ECO:0000259" key="5">
    <source>
        <dbReference type="PROSITE" id="PS50111"/>
    </source>
</evidence>
<name>A0A512DL49_9PROT</name>
<dbReference type="SMART" id="SM00283">
    <property type="entry name" value="MA"/>
    <property type="match status" value="1"/>
</dbReference>
<feature type="domain" description="HAMP" evidence="6">
    <location>
        <begin position="234"/>
        <end position="287"/>
    </location>
</feature>
<keyword evidence="4" id="KW-1133">Transmembrane helix</keyword>
<dbReference type="InterPro" id="IPR003660">
    <property type="entry name" value="HAMP_dom"/>
</dbReference>
<reference evidence="7 8" key="1">
    <citation type="submission" date="2019-07" db="EMBL/GenBank/DDBJ databases">
        <title>Whole genome shotgun sequence of Skermanella aerolata NBRC 106429.</title>
        <authorList>
            <person name="Hosoyama A."/>
            <person name="Uohara A."/>
            <person name="Ohji S."/>
            <person name="Ichikawa N."/>
        </authorList>
    </citation>
    <scope>NUCLEOTIDE SEQUENCE [LARGE SCALE GENOMIC DNA]</scope>
    <source>
        <strain evidence="7 8">NBRC 106429</strain>
    </source>
</reference>
<dbReference type="RefSeq" id="WP_044434002.1">
    <property type="nucleotide sequence ID" value="NZ_BJYZ01000005.1"/>
</dbReference>
<comment type="caution">
    <text evidence="7">The sequence shown here is derived from an EMBL/GenBank/DDBJ whole genome shotgun (WGS) entry which is preliminary data.</text>
</comment>
<dbReference type="SMART" id="SM00304">
    <property type="entry name" value="HAMP"/>
    <property type="match status" value="1"/>
</dbReference>
<keyword evidence="1 3" id="KW-0807">Transducer</keyword>
<dbReference type="Gene3D" id="6.10.340.10">
    <property type="match status" value="1"/>
</dbReference>
<gene>
    <name evidence="7" type="ORF">SAE02_13360</name>
</gene>
<evidence type="ECO:0000313" key="7">
    <source>
        <dbReference type="EMBL" id="GEO37188.1"/>
    </source>
</evidence>
<organism evidence="7 8">
    <name type="scientific">Skermanella aerolata</name>
    <dbReference type="NCBI Taxonomy" id="393310"/>
    <lineage>
        <taxon>Bacteria</taxon>
        <taxon>Pseudomonadati</taxon>
        <taxon>Pseudomonadota</taxon>
        <taxon>Alphaproteobacteria</taxon>
        <taxon>Rhodospirillales</taxon>
        <taxon>Azospirillaceae</taxon>
        <taxon>Skermanella</taxon>
    </lineage>
</organism>
<evidence type="ECO:0000256" key="4">
    <source>
        <dbReference type="SAM" id="Phobius"/>
    </source>
</evidence>
<evidence type="ECO:0000256" key="2">
    <source>
        <dbReference type="ARBA" id="ARBA00029447"/>
    </source>
</evidence>
<dbReference type="SUPFAM" id="SSF58104">
    <property type="entry name" value="Methyl-accepting chemotaxis protein (MCP) signaling domain"/>
    <property type="match status" value="1"/>
</dbReference>
<evidence type="ECO:0000259" key="6">
    <source>
        <dbReference type="PROSITE" id="PS50885"/>
    </source>
</evidence>
<dbReference type="GO" id="GO:0007165">
    <property type="term" value="P:signal transduction"/>
    <property type="evidence" value="ECO:0007669"/>
    <property type="project" value="UniProtKB-KW"/>
</dbReference>
<accession>A0A512DL49</accession>
<dbReference type="PROSITE" id="PS50111">
    <property type="entry name" value="CHEMOTAXIS_TRANSDUC_2"/>
    <property type="match status" value="1"/>
</dbReference>
<dbReference type="AlphaFoldDB" id="A0A512DL49"/>
<keyword evidence="8" id="KW-1185">Reference proteome</keyword>
<dbReference type="EMBL" id="BJYZ01000005">
    <property type="protein sequence ID" value="GEO37188.1"/>
    <property type="molecule type" value="Genomic_DNA"/>
</dbReference>
<dbReference type="PROSITE" id="PS50885">
    <property type="entry name" value="HAMP"/>
    <property type="match status" value="1"/>
</dbReference>
<dbReference type="Pfam" id="PF00672">
    <property type="entry name" value="HAMP"/>
    <property type="match status" value="1"/>
</dbReference>
<evidence type="ECO:0000256" key="3">
    <source>
        <dbReference type="PROSITE-ProRule" id="PRU00284"/>
    </source>
</evidence>
<dbReference type="PANTHER" id="PTHR32089:SF112">
    <property type="entry name" value="LYSOZYME-LIKE PROTEIN-RELATED"/>
    <property type="match status" value="1"/>
</dbReference>
<comment type="similarity">
    <text evidence="2">Belongs to the methyl-accepting chemotaxis (MCP) protein family.</text>
</comment>
<proteinExistence type="inferred from homology"/>
<dbReference type="GO" id="GO:0016020">
    <property type="term" value="C:membrane"/>
    <property type="evidence" value="ECO:0007669"/>
    <property type="project" value="InterPro"/>
</dbReference>
<feature type="transmembrane region" description="Helical" evidence="4">
    <location>
        <begin position="208"/>
        <end position="232"/>
    </location>
</feature>
<feature type="domain" description="Methyl-accepting transducer" evidence="5">
    <location>
        <begin position="313"/>
        <end position="549"/>
    </location>
</feature>
<sequence length="688" mass="74636">MLNLIRGLRIGPRIYILTAMSLAFLGIVAAVSFTSMVRIGHELTQVADRSLPISDHLREITMHQLEQAVLFEKILHEGQVEVVESHFDKVVAEFEKLSHRMDGEIVDLEKLVSDARASMDAHEIDGYMARIKSIREKHVAYEEGVKTIIAKIRQQGIRTGASTVTELMLMAESLGKNEDDLDQAVIELMEDVSAATDQMVRRARDDEAAATTLIASLSAIILILAAVLSILITRSIVRPVGKLTNAMKDLAGGNLETEIADPYFRDEVFEMSETMQVFRANMVKARNLEEIQKEERRKRQRRNEELGQLVGIFGASIGAVFSRIVSSTTVMVSEANVMTKQSGDTLSMANGVAEEANHSSESAGTLASASEEMLVTSQEIGRQIANSADVVNKAVEAALNARSEVERLQETTAQIGEVIDLIRDISRQTNLLALNATIEATRAGEMGKGFAVVAAEVKQLATQTTKATEEISAKITGVRQVSSSSASAITQIADLINETNTYISGIVSAVQEQDATLQEMVRNIDFVAKSADTVTGSMERIKGQAVTVGDSADGVTRMASGLKDESTSVSREVETFLRAMSSTDVDDDTFASYSIDRKAQVTAGTIRWNGKAHEISAAHAVLSPELSVIAGEMIEITIEGIGAPLQARVASTGKGRTTIQFPLDMEHLQKMRDQVAVMGHEIAMRKAG</sequence>
<protein>
    <recommendedName>
        <fullName evidence="9">Methyl-accepting chemotaxis protein</fullName>
    </recommendedName>
</protein>
<evidence type="ECO:0000313" key="8">
    <source>
        <dbReference type="Proteomes" id="UP000321523"/>
    </source>
</evidence>
<dbReference type="Gene3D" id="1.10.287.950">
    <property type="entry name" value="Methyl-accepting chemotaxis protein"/>
    <property type="match status" value="1"/>
</dbReference>
<dbReference type="Pfam" id="PF00015">
    <property type="entry name" value="MCPsignal"/>
    <property type="match status" value="1"/>
</dbReference>
<dbReference type="OrthoDB" id="3289104at2"/>
<evidence type="ECO:0000256" key="1">
    <source>
        <dbReference type="ARBA" id="ARBA00023224"/>
    </source>
</evidence>
<keyword evidence="4" id="KW-0812">Transmembrane</keyword>
<dbReference type="SUPFAM" id="SSF158472">
    <property type="entry name" value="HAMP domain-like"/>
    <property type="match status" value="1"/>
</dbReference>
<dbReference type="Proteomes" id="UP000321523">
    <property type="component" value="Unassembled WGS sequence"/>
</dbReference>
<keyword evidence="4" id="KW-0472">Membrane</keyword>
<dbReference type="PANTHER" id="PTHR32089">
    <property type="entry name" value="METHYL-ACCEPTING CHEMOTAXIS PROTEIN MCPB"/>
    <property type="match status" value="1"/>
</dbReference>
<feature type="transmembrane region" description="Helical" evidence="4">
    <location>
        <begin position="12"/>
        <end position="33"/>
    </location>
</feature>
<dbReference type="InterPro" id="IPR004089">
    <property type="entry name" value="MCPsignal_dom"/>
</dbReference>